<sequence length="139" mass="15902">MDTKFSNRLFKKFKFLRKKEMPNGFGCGNGWYTIIDDMCCELRDNKMLRDNFVITRVYDKYGDLSVHSKNGNNATRSIIDRAIDISMEICDECGFEKDMEKCVKCIVPVVMYPEPEEEDEEEDDSPQCGACSSSSCGCP</sequence>
<organism evidence="2">
    <name type="scientific">marine sediment metagenome</name>
    <dbReference type="NCBI Taxonomy" id="412755"/>
    <lineage>
        <taxon>unclassified sequences</taxon>
        <taxon>metagenomes</taxon>
        <taxon>ecological metagenomes</taxon>
    </lineage>
</organism>
<dbReference type="EMBL" id="LAZR01010764">
    <property type="protein sequence ID" value="KKM65212.1"/>
    <property type="molecule type" value="Genomic_DNA"/>
</dbReference>
<name>A0A0F9M7M4_9ZZZZ</name>
<comment type="caution">
    <text evidence="2">The sequence shown here is derived from an EMBL/GenBank/DDBJ whole genome shotgun (WGS) entry which is preliminary data.</text>
</comment>
<proteinExistence type="predicted"/>
<feature type="compositionally biased region" description="Low complexity" evidence="1">
    <location>
        <begin position="128"/>
        <end position="139"/>
    </location>
</feature>
<evidence type="ECO:0000313" key="2">
    <source>
        <dbReference type="EMBL" id="KKM65212.1"/>
    </source>
</evidence>
<gene>
    <name evidence="2" type="ORF">LCGC14_1493630</name>
</gene>
<feature type="compositionally biased region" description="Acidic residues" evidence="1">
    <location>
        <begin position="114"/>
        <end position="125"/>
    </location>
</feature>
<accession>A0A0F9M7M4</accession>
<feature type="non-terminal residue" evidence="2">
    <location>
        <position position="139"/>
    </location>
</feature>
<dbReference type="AlphaFoldDB" id="A0A0F9M7M4"/>
<protein>
    <submittedName>
        <fullName evidence="2">Uncharacterized protein</fullName>
    </submittedName>
</protein>
<reference evidence="2" key="1">
    <citation type="journal article" date="2015" name="Nature">
        <title>Complex archaea that bridge the gap between prokaryotes and eukaryotes.</title>
        <authorList>
            <person name="Spang A."/>
            <person name="Saw J.H."/>
            <person name="Jorgensen S.L."/>
            <person name="Zaremba-Niedzwiedzka K."/>
            <person name="Martijn J."/>
            <person name="Lind A.E."/>
            <person name="van Eijk R."/>
            <person name="Schleper C."/>
            <person name="Guy L."/>
            <person name="Ettema T.J."/>
        </authorList>
    </citation>
    <scope>NUCLEOTIDE SEQUENCE</scope>
</reference>
<evidence type="ECO:0000256" key="1">
    <source>
        <dbReference type="SAM" id="MobiDB-lite"/>
    </source>
</evidence>
<feature type="region of interest" description="Disordered" evidence="1">
    <location>
        <begin position="114"/>
        <end position="139"/>
    </location>
</feature>